<name>A0ABN7B0Z8_9HEMI</name>
<evidence type="ECO:0000256" key="5">
    <source>
        <dbReference type="ARBA" id="ARBA00022989"/>
    </source>
</evidence>
<evidence type="ECO:0000256" key="4">
    <source>
        <dbReference type="ARBA" id="ARBA00022889"/>
    </source>
</evidence>
<accession>A0ABN7B0Z8</accession>
<dbReference type="InterPro" id="IPR007007">
    <property type="entry name" value="Ninjurin"/>
</dbReference>
<keyword evidence="9" id="KW-1185">Reference proteome</keyword>
<evidence type="ECO:0000256" key="2">
    <source>
        <dbReference type="ARBA" id="ARBA00008141"/>
    </source>
</evidence>
<protein>
    <recommendedName>
        <fullName evidence="10">Ninjurin-1</fullName>
    </recommendedName>
</protein>
<proteinExistence type="inferred from homology"/>
<dbReference type="PANTHER" id="PTHR12316">
    <property type="entry name" value="NINJURIN-RELATED"/>
    <property type="match status" value="1"/>
</dbReference>
<keyword evidence="3 7" id="KW-0812">Transmembrane</keyword>
<evidence type="ECO:0000313" key="8">
    <source>
        <dbReference type="EMBL" id="BES98090.1"/>
    </source>
</evidence>
<keyword evidence="5 7" id="KW-1133">Transmembrane helix</keyword>
<evidence type="ECO:0000256" key="1">
    <source>
        <dbReference type="ARBA" id="ARBA00004141"/>
    </source>
</evidence>
<dbReference type="EMBL" id="AP028917">
    <property type="protein sequence ID" value="BES98090.1"/>
    <property type="molecule type" value="Genomic_DNA"/>
</dbReference>
<dbReference type="Pfam" id="PF04923">
    <property type="entry name" value="Ninjurin"/>
    <property type="match status" value="1"/>
</dbReference>
<comment type="similarity">
    <text evidence="2">Belongs to the ninjurin family.</text>
</comment>
<comment type="subcellular location">
    <subcellularLocation>
        <location evidence="1">Membrane</location>
        <topology evidence="1">Multi-pass membrane protein</topology>
    </subcellularLocation>
</comment>
<evidence type="ECO:0000313" key="9">
    <source>
        <dbReference type="Proteomes" id="UP001307889"/>
    </source>
</evidence>
<feature type="transmembrane region" description="Helical" evidence="7">
    <location>
        <begin position="141"/>
        <end position="161"/>
    </location>
</feature>
<keyword evidence="6 7" id="KW-0472">Membrane</keyword>
<sequence length="176" mass="19447">METKRNLILLNDLPPQTILSEDPGVGSKDEVDRGYGEDYVIDMADEESVTARRPGVQYSTYAAKKTVAQGMMDIALITANANQLRYLIEFQSNSPTFYVTFVLIIISIVLQLTVGIFLIFKGRYDLKGQEKLEAANTMNNFVVVGVFLVTVVNVFIASFSITGDPTLPLKTMPPVT</sequence>
<evidence type="ECO:0008006" key="10">
    <source>
        <dbReference type="Google" id="ProtNLM"/>
    </source>
</evidence>
<keyword evidence="4" id="KW-0130">Cell adhesion</keyword>
<reference evidence="8 9" key="1">
    <citation type="submission" date="2023-09" db="EMBL/GenBank/DDBJ databases">
        <title>Nesidiocoris tenuis whole genome shotgun sequence.</title>
        <authorList>
            <person name="Shibata T."/>
            <person name="Shimoda M."/>
            <person name="Kobayashi T."/>
            <person name="Uehara T."/>
        </authorList>
    </citation>
    <scope>NUCLEOTIDE SEQUENCE [LARGE SCALE GENOMIC DNA]</scope>
    <source>
        <strain evidence="8 9">Japan</strain>
    </source>
</reference>
<feature type="transmembrane region" description="Helical" evidence="7">
    <location>
        <begin position="97"/>
        <end position="120"/>
    </location>
</feature>
<gene>
    <name evidence="8" type="ORF">NTJ_10905</name>
</gene>
<organism evidence="8 9">
    <name type="scientific">Nesidiocoris tenuis</name>
    <dbReference type="NCBI Taxonomy" id="355587"/>
    <lineage>
        <taxon>Eukaryota</taxon>
        <taxon>Metazoa</taxon>
        <taxon>Ecdysozoa</taxon>
        <taxon>Arthropoda</taxon>
        <taxon>Hexapoda</taxon>
        <taxon>Insecta</taxon>
        <taxon>Pterygota</taxon>
        <taxon>Neoptera</taxon>
        <taxon>Paraneoptera</taxon>
        <taxon>Hemiptera</taxon>
        <taxon>Heteroptera</taxon>
        <taxon>Panheteroptera</taxon>
        <taxon>Cimicomorpha</taxon>
        <taxon>Miridae</taxon>
        <taxon>Dicyphina</taxon>
        <taxon>Nesidiocoris</taxon>
    </lineage>
</organism>
<evidence type="ECO:0000256" key="6">
    <source>
        <dbReference type="ARBA" id="ARBA00023136"/>
    </source>
</evidence>
<evidence type="ECO:0000256" key="3">
    <source>
        <dbReference type="ARBA" id="ARBA00022692"/>
    </source>
</evidence>
<dbReference type="PANTHER" id="PTHR12316:SF1">
    <property type="entry name" value="NINJURIN-B"/>
    <property type="match status" value="1"/>
</dbReference>
<evidence type="ECO:0000256" key="7">
    <source>
        <dbReference type="SAM" id="Phobius"/>
    </source>
</evidence>
<dbReference type="Proteomes" id="UP001307889">
    <property type="component" value="Chromosome 9"/>
</dbReference>